<dbReference type="InterPro" id="IPR037171">
    <property type="entry name" value="NagB/RpiA_transferase-like"/>
</dbReference>
<keyword evidence="6" id="KW-1185">Reference proteome</keyword>
<dbReference type="GO" id="GO:0004342">
    <property type="term" value="F:glucosamine-6-phosphate deaminase activity"/>
    <property type="evidence" value="ECO:0007669"/>
    <property type="project" value="UniProtKB-EC"/>
</dbReference>
<evidence type="ECO:0000256" key="2">
    <source>
        <dbReference type="ARBA" id="ARBA00023277"/>
    </source>
</evidence>
<dbReference type="Pfam" id="PF01182">
    <property type="entry name" value="Glucosamine_iso"/>
    <property type="match status" value="1"/>
</dbReference>
<feature type="active site" description="For ring-opening step" evidence="3">
    <location>
        <position position="143"/>
    </location>
</feature>
<name>A0ABW2SKC1_9ACTO</name>
<dbReference type="PANTHER" id="PTHR11280:SF5">
    <property type="entry name" value="GLUCOSAMINE-6-PHOSPHATE ISOMERASE"/>
    <property type="match status" value="1"/>
</dbReference>
<dbReference type="InterPro" id="IPR006148">
    <property type="entry name" value="Glc/Gal-6P_isomerase"/>
</dbReference>
<sequence length="257" mass="27815">MRVAILPDEAAIGRIGADAVERLYARKPQAVLGLATGSSPLPIYQELIARHRAGRISFARGRAFALDEYVGLSPQHPQSYRQVIRTSIADHVDFPEGAVRGPEGWAEDLDAAAADYDRAIRDAGGVDLQILGIGADGHIAFNEPGGSLASRTHRGFLTAQTIRDNARFFDGDISQVPAQCLTQGIATIMEARSLVLVATGGNKAEAVRQMVEGAVSASWPATVLQFHPDALVLVDEEAAARLDRTDYYREIWDIERN</sequence>
<evidence type="ECO:0000259" key="4">
    <source>
        <dbReference type="Pfam" id="PF01182"/>
    </source>
</evidence>
<accession>A0ABW2SKC1</accession>
<feature type="active site" description="Proton acceptor; for ring-opening step" evidence="3">
    <location>
        <position position="138"/>
    </location>
</feature>
<keyword evidence="2 3" id="KW-0119">Carbohydrate metabolism</keyword>
<dbReference type="Gene3D" id="3.40.50.1360">
    <property type="match status" value="1"/>
</dbReference>
<feature type="active site" description="For ring-opening step" evidence="3">
    <location>
        <position position="136"/>
    </location>
</feature>
<organism evidence="5 6">
    <name type="scientific">Schaalia naturae</name>
    <dbReference type="NCBI Taxonomy" id="635203"/>
    <lineage>
        <taxon>Bacteria</taxon>
        <taxon>Bacillati</taxon>
        <taxon>Actinomycetota</taxon>
        <taxon>Actinomycetes</taxon>
        <taxon>Actinomycetales</taxon>
        <taxon>Actinomycetaceae</taxon>
        <taxon>Schaalia</taxon>
    </lineage>
</organism>
<dbReference type="RefSeq" id="WP_380976149.1">
    <property type="nucleotide sequence ID" value="NZ_JBHTEF010000001.1"/>
</dbReference>
<dbReference type="Proteomes" id="UP001596527">
    <property type="component" value="Unassembled WGS sequence"/>
</dbReference>
<evidence type="ECO:0000256" key="1">
    <source>
        <dbReference type="ARBA" id="ARBA00022801"/>
    </source>
</evidence>
<evidence type="ECO:0000256" key="3">
    <source>
        <dbReference type="HAMAP-Rule" id="MF_01241"/>
    </source>
</evidence>
<comment type="caution">
    <text evidence="5">The sequence shown here is derived from an EMBL/GenBank/DDBJ whole genome shotgun (WGS) entry which is preliminary data.</text>
</comment>
<keyword evidence="1 3" id="KW-0378">Hydrolase</keyword>
<comment type="catalytic activity">
    <reaction evidence="3">
        <text>alpha-D-glucosamine 6-phosphate + H2O = beta-D-fructose 6-phosphate + NH4(+)</text>
        <dbReference type="Rhea" id="RHEA:12172"/>
        <dbReference type="ChEBI" id="CHEBI:15377"/>
        <dbReference type="ChEBI" id="CHEBI:28938"/>
        <dbReference type="ChEBI" id="CHEBI:57634"/>
        <dbReference type="ChEBI" id="CHEBI:75989"/>
        <dbReference type="EC" id="3.5.99.6"/>
    </reaction>
</comment>
<dbReference type="HAMAP" id="MF_01241">
    <property type="entry name" value="GlcN6P_deamin"/>
    <property type="match status" value="1"/>
</dbReference>
<comment type="pathway">
    <text evidence="3">Amino-sugar metabolism; N-acetylneuraminate degradation; D-fructose 6-phosphate from N-acetylneuraminate: step 5/5.</text>
</comment>
<dbReference type="EMBL" id="JBHTEF010000001">
    <property type="protein sequence ID" value="MFC7579773.1"/>
    <property type="molecule type" value="Genomic_DNA"/>
</dbReference>
<comment type="similarity">
    <text evidence="3">Belongs to the glucosamine/galactosamine-6-phosphate isomerase family. NagB subfamily.</text>
</comment>
<feature type="domain" description="Glucosamine/galactosamine-6-phosphate isomerase" evidence="4">
    <location>
        <begin position="17"/>
        <end position="225"/>
    </location>
</feature>
<dbReference type="CDD" id="cd01399">
    <property type="entry name" value="GlcN6P_deaminase"/>
    <property type="match status" value="1"/>
</dbReference>
<evidence type="ECO:0000313" key="6">
    <source>
        <dbReference type="Proteomes" id="UP001596527"/>
    </source>
</evidence>
<dbReference type="NCBIfam" id="TIGR00502">
    <property type="entry name" value="nagB"/>
    <property type="match status" value="1"/>
</dbReference>
<dbReference type="NCBIfam" id="NF001684">
    <property type="entry name" value="PRK00443.1-4"/>
    <property type="match status" value="1"/>
</dbReference>
<dbReference type="PROSITE" id="PS01161">
    <property type="entry name" value="GLC_GALNAC_ISOMERASE"/>
    <property type="match status" value="1"/>
</dbReference>
<dbReference type="PANTHER" id="PTHR11280">
    <property type="entry name" value="GLUCOSAMINE-6-PHOSPHATE ISOMERASE"/>
    <property type="match status" value="1"/>
</dbReference>
<feature type="active site" description="Proton acceptor; for enolization step" evidence="3">
    <location>
        <position position="67"/>
    </location>
</feature>
<dbReference type="InterPro" id="IPR018321">
    <property type="entry name" value="Glucosamine6P_isomerase_CS"/>
</dbReference>
<dbReference type="InterPro" id="IPR004547">
    <property type="entry name" value="Glucosamine6P_isomerase"/>
</dbReference>
<evidence type="ECO:0000313" key="5">
    <source>
        <dbReference type="EMBL" id="MFC7579773.1"/>
    </source>
</evidence>
<reference evidence="6" key="1">
    <citation type="journal article" date="2019" name="Int. J. Syst. Evol. Microbiol.">
        <title>The Global Catalogue of Microorganisms (GCM) 10K type strain sequencing project: providing services to taxonomists for standard genome sequencing and annotation.</title>
        <authorList>
            <consortium name="The Broad Institute Genomics Platform"/>
            <consortium name="The Broad Institute Genome Sequencing Center for Infectious Disease"/>
            <person name="Wu L."/>
            <person name="Ma J."/>
        </authorList>
    </citation>
    <scope>NUCLEOTIDE SEQUENCE [LARGE SCALE GENOMIC DNA]</scope>
    <source>
        <strain evidence="6">CCUG 56698</strain>
    </source>
</reference>
<dbReference type="SUPFAM" id="SSF100950">
    <property type="entry name" value="NagB/RpiA/CoA transferase-like"/>
    <property type="match status" value="1"/>
</dbReference>
<protein>
    <recommendedName>
        <fullName evidence="3">Glucosamine-6-phosphate deaminase</fullName>
        <ecNumber evidence="3">3.5.99.6</ecNumber>
    </recommendedName>
    <alternativeName>
        <fullName evidence="3">GlcN6P deaminase</fullName>
        <shortName evidence="3">GNPDA</shortName>
    </alternativeName>
    <alternativeName>
        <fullName evidence="3">Glucosamine-6-phosphate isomerase</fullName>
    </alternativeName>
</protein>
<comment type="caution">
    <text evidence="3">Lacks conserved residue(s) required for the propagation of feature annotation.</text>
</comment>
<dbReference type="EC" id="3.5.99.6" evidence="3"/>
<gene>
    <name evidence="3 5" type="primary">nagB</name>
    <name evidence="5" type="ORF">ACFQWG_00815</name>
</gene>
<comment type="function">
    <text evidence="3">Catalyzes the reversible isomerization-deamination of glucosamine 6-phosphate (GlcN6P) to form fructose 6-phosphate (Fru6P) and ammonium ion.</text>
</comment>
<proteinExistence type="inferred from homology"/>